<reference evidence="2" key="1">
    <citation type="submission" date="2008-06" db="EMBL/GenBank/DDBJ databases">
        <title>Complete sequence of Chlorobaculum parvum NCIB 8327.</title>
        <authorList>
            <consortium name="US DOE Joint Genome Institute"/>
            <person name="Lucas S."/>
            <person name="Copeland A."/>
            <person name="Lapidus A."/>
            <person name="Glavina del Rio T."/>
            <person name="Dalin E."/>
            <person name="Tice H."/>
            <person name="Bruce D."/>
            <person name="Goodwin L."/>
            <person name="Pitluck S."/>
            <person name="Schmutz J."/>
            <person name="Larimer F."/>
            <person name="Land M."/>
            <person name="Hauser L."/>
            <person name="Kyrpides N."/>
            <person name="Mikhailova N."/>
            <person name="Zhao F."/>
            <person name="Li T."/>
            <person name="Liu Z."/>
            <person name="Overmann J."/>
            <person name="Bryant D.A."/>
            <person name="Richardson P."/>
        </authorList>
    </citation>
    <scope>NUCLEOTIDE SEQUENCE [LARGE SCALE GENOMIC DNA]</scope>
    <source>
        <strain evidence="2">NCIB 8327</strain>
    </source>
</reference>
<keyword evidence="1" id="KW-0812">Transmembrane</keyword>
<feature type="transmembrane region" description="Helical" evidence="1">
    <location>
        <begin position="90"/>
        <end position="109"/>
    </location>
</feature>
<keyword evidence="1" id="KW-0472">Membrane</keyword>
<feature type="transmembrane region" description="Helical" evidence="1">
    <location>
        <begin position="130"/>
        <end position="148"/>
    </location>
</feature>
<dbReference type="HOGENOM" id="CLU_1871708_0_0_10"/>
<organism evidence="2 3">
    <name type="scientific">Chlorobaculum parvum (strain DSM 263 / NCIMB 8327)</name>
    <name type="common">Chlorobium vibrioforme subsp. thiosulfatophilum</name>
    <dbReference type="NCBI Taxonomy" id="517417"/>
    <lineage>
        <taxon>Bacteria</taxon>
        <taxon>Pseudomonadati</taxon>
        <taxon>Chlorobiota</taxon>
        <taxon>Chlorobiia</taxon>
        <taxon>Chlorobiales</taxon>
        <taxon>Chlorobiaceae</taxon>
        <taxon>Chlorobaculum</taxon>
    </lineage>
</organism>
<evidence type="ECO:0000256" key="1">
    <source>
        <dbReference type="SAM" id="Phobius"/>
    </source>
</evidence>
<proteinExistence type="predicted"/>
<dbReference type="eggNOG" id="ENOG5032TZ6">
    <property type="taxonomic scope" value="Bacteria"/>
</dbReference>
<keyword evidence="1" id="KW-1133">Transmembrane helix</keyword>
<evidence type="ECO:0008006" key="4">
    <source>
        <dbReference type="Google" id="ProtNLM"/>
    </source>
</evidence>
<dbReference type="AlphaFoldDB" id="B3QPY6"/>
<gene>
    <name evidence="2" type="ordered locus">Cpar_1591</name>
</gene>
<dbReference type="EMBL" id="CP001099">
    <property type="protein sequence ID" value="ACF11989.1"/>
    <property type="molecule type" value="Genomic_DNA"/>
</dbReference>
<sequence>MPPHMDFHALLRVIHITGFAAWFGTIFASFFLLKTLEPGLTGNKQQADDYSLLLRRFIKLETKVADVAVISVILSGLLLAHFYAGWTPWVFAKIGLLVLQIALTMGYIVKAIQPITYPCETSRYTAWYKLFTISFSMFGIILIVTFFLR</sequence>
<dbReference type="Proteomes" id="UP000008811">
    <property type="component" value="Chromosome"/>
</dbReference>
<evidence type="ECO:0000313" key="3">
    <source>
        <dbReference type="Proteomes" id="UP000008811"/>
    </source>
</evidence>
<feature type="transmembrane region" description="Helical" evidence="1">
    <location>
        <begin position="64"/>
        <end position="84"/>
    </location>
</feature>
<name>B3QPY6_CHLP8</name>
<protein>
    <recommendedName>
        <fullName evidence="4">Protoporphyrinogen IX oxidase</fullName>
    </recommendedName>
</protein>
<keyword evidence="3" id="KW-1185">Reference proteome</keyword>
<feature type="transmembrane region" description="Helical" evidence="1">
    <location>
        <begin position="12"/>
        <end position="33"/>
    </location>
</feature>
<dbReference type="KEGG" id="cpc:Cpar_1591"/>
<evidence type="ECO:0000313" key="2">
    <source>
        <dbReference type="EMBL" id="ACF11989.1"/>
    </source>
</evidence>
<accession>B3QPY6</accession>
<dbReference type="STRING" id="517417.Cpar_1591"/>